<gene>
    <name evidence="1" type="ORF">HMPREF9725_01651</name>
</gene>
<dbReference type="HOGENOM" id="CLU_1337018_0_0_12"/>
<dbReference type="RefSeq" id="WP_002669557.1">
    <property type="nucleotide sequence ID" value="NZ_CM001794.1"/>
</dbReference>
<comment type="caution">
    <text evidence="1">The sequence shown here is derived from an EMBL/GenBank/DDBJ whole genome shotgun (WGS) entry which is preliminary data.</text>
</comment>
<name>M2C7X9_TREDN</name>
<sequence>MGNKKENEKIIFIIRFMFMGLISCFVKTKEEKFWCWFCKNSQLIYNYEINQEKIFNELQIQLHKINPDLTFEISSVKNGKRDFVISADGILDAFPAVEKLYLLKPELSEWTFIKFRPRRKIENSIKIEDKEVCPNDIRFMFIKDEDKSKIGIVLFCNGYTEIECEIYSQIGFLFLDECLGEYDVEKFIGTIIIQGFDNEYFNDSIKIEFLPTEFDKIKANIIK</sequence>
<protein>
    <submittedName>
        <fullName evidence="1">Uncharacterized protein</fullName>
    </submittedName>
</protein>
<evidence type="ECO:0000313" key="1">
    <source>
        <dbReference type="EMBL" id="EMB29743.1"/>
    </source>
</evidence>
<reference evidence="1" key="1">
    <citation type="submission" date="2012-01" db="EMBL/GenBank/DDBJ databases">
        <title>The Genome Sequence of Treponema denticola H1-T.</title>
        <authorList>
            <consortium name="The Broad Institute Genome Sequencing Platform"/>
            <person name="Earl A."/>
            <person name="Ward D."/>
            <person name="Feldgarden M."/>
            <person name="Gevers D."/>
            <person name="Blanton J.M."/>
            <person name="Fenno C.J."/>
            <person name="Baranova O.V."/>
            <person name="Mathney J."/>
            <person name="Dewhirst F.E."/>
            <person name="Izard J."/>
            <person name="Young S.K."/>
            <person name="Zeng Q."/>
            <person name="Gargeya S."/>
            <person name="Fitzgerald M."/>
            <person name="Haas B."/>
            <person name="Abouelleil A."/>
            <person name="Alvarado L."/>
            <person name="Arachchi H.M."/>
            <person name="Berlin A."/>
            <person name="Chapman S.B."/>
            <person name="Gearin G."/>
            <person name="Goldberg J."/>
            <person name="Griggs A."/>
            <person name="Gujja S."/>
            <person name="Hansen M."/>
            <person name="Heiman D."/>
            <person name="Howarth C."/>
            <person name="Larimer J."/>
            <person name="Lui A."/>
            <person name="MacDonald P.J.P."/>
            <person name="McCowen C."/>
            <person name="Montmayeur A."/>
            <person name="Murphy C."/>
            <person name="Neiman D."/>
            <person name="Pearson M."/>
            <person name="Priest M."/>
            <person name="Roberts A."/>
            <person name="Saif S."/>
            <person name="Shea T."/>
            <person name="Sisk P."/>
            <person name="Stolte C."/>
            <person name="Sykes S."/>
            <person name="Wortman J."/>
            <person name="Nusbaum C."/>
            <person name="Birren B."/>
        </authorList>
    </citation>
    <scope>NUCLEOTIDE SEQUENCE [LARGE SCALE GENOMIC DNA]</scope>
    <source>
        <strain evidence="1">H1-T</strain>
    </source>
</reference>
<accession>M2C7X9</accession>
<dbReference type="EMBL" id="AGDW01000018">
    <property type="protein sequence ID" value="EMB29743.1"/>
    <property type="molecule type" value="Genomic_DNA"/>
</dbReference>
<dbReference type="PATRIC" id="fig|999431.4.peg.1702"/>
<dbReference type="AlphaFoldDB" id="M2C7X9"/>
<organism evidence="1">
    <name type="scientific">Treponema denticola H1-T</name>
    <dbReference type="NCBI Taxonomy" id="999431"/>
    <lineage>
        <taxon>Bacteria</taxon>
        <taxon>Pseudomonadati</taxon>
        <taxon>Spirochaetota</taxon>
        <taxon>Spirochaetia</taxon>
        <taxon>Spirochaetales</taxon>
        <taxon>Treponemataceae</taxon>
        <taxon>Treponema</taxon>
    </lineage>
</organism>
<dbReference type="Proteomes" id="UP000011708">
    <property type="component" value="Chromosome"/>
</dbReference>
<proteinExistence type="predicted"/>